<dbReference type="Gene3D" id="3.40.50.300">
    <property type="entry name" value="P-loop containing nucleotide triphosphate hydrolases"/>
    <property type="match status" value="2"/>
</dbReference>
<dbReference type="InterPro" id="IPR003960">
    <property type="entry name" value="ATPase_AAA_CS"/>
</dbReference>
<dbReference type="Pfam" id="PF14363">
    <property type="entry name" value="AAA_assoc"/>
    <property type="match status" value="1"/>
</dbReference>
<keyword evidence="2" id="KW-0547">Nucleotide-binding</keyword>
<evidence type="ECO:0000256" key="3">
    <source>
        <dbReference type="ARBA" id="ARBA00022787"/>
    </source>
</evidence>
<keyword evidence="5" id="KW-0496">Mitochondrion</keyword>
<dbReference type="PROSITE" id="PS00674">
    <property type="entry name" value="AAA"/>
    <property type="match status" value="1"/>
</dbReference>
<feature type="transmembrane region" description="Helical" evidence="7">
    <location>
        <begin position="14"/>
        <end position="35"/>
    </location>
</feature>
<evidence type="ECO:0000256" key="2">
    <source>
        <dbReference type="ARBA" id="ARBA00022741"/>
    </source>
</evidence>
<feature type="transmembrane region" description="Helical" evidence="7">
    <location>
        <begin position="429"/>
        <end position="452"/>
    </location>
</feature>
<dbReference type="InterPro" id="IPR041569">
    <property type="entry name" value="AAA_lid_3"/>
</dbReference>
<keyword evidence="7" id="KW-1133">Transmembrane helix</keyword>
<comment type="subcellular location">
    <subcellularLocation>
        <location evidence="1">Mitochondrion outer membrane</location>
        <topology evidence="1">Single-pass membrane protein</topology>
    </subcellularLocation>
</comment>
<comment type="catalytic activity">
    <reaction evidence="6">
        <text>ATP + H2O = ADP + phosphate + H(+)</text>
        <dbReference type="Rhea" id="RHEA:13065"/>
        <dbReference type="ChEBI" id="CHEBI:15377"/>
        <dbReference type="ChEBI" id="CHEBI:15378"/>
        <dbReference type="ChEBI" id="CHEBI:30616"/>
        <dbReference type="ChEBI" id="CHEBI:43474"/>
        <dbReference type="ChEBI" id="CHEBI:456216"/>
    </reaction>
</comment>
<accession>A0ABP0XRB9</accession>
<dbReference type="Proteomes" id="UP001642487">
    <property type="component" value="Chromosome 10"/>
</dbReference>
<keyword evidence="4" id="KW-0067">ATP-binding</keyword>
<evidence type="ECO:0000256" key="5">
    <source>
        <dbReference type="ARBA" id="ARBA00023128"/>
    </source>
</evidence>
<dbReference type="PANTHER" id="PTHR45644:SF3">
    <property type="entry name" value="FI08533P-RELATED"/>
    <property type="match status" value="1"/>
</dbReference>
<dbReference type="Gene3D" id="1.10.8.60">
    <property type="match status" value="1"/>
</dbReference>
<dbReference type="Pfam" id="PF25568">
    <property type="entry name" value="AAA_lid_At3g28540"/>
    <property type="match status" value="1"/>
</dbReference>
<dbReference type="PANTHER" id="PTHR45644">
    <property type="entry name" value="AAA ATPASE, PUTATIVE (AFU_ORTHOLOGUE AFUA_2G12920)-RELATED-RELATED"/>
    <property type="match status" value="1"/>
</dbReference>
<feature type="domain" description="AAA+ ATPase" evidence="8">
    <location>
        <begin position="653"/>
        <end position="777"/>
    </location>
</feature>
<dbReference type="InterPro" id="IPR025753">
    <property type="entry name" value="AAA_N_dom"/>
</dbReference>
<keyword evidence="3" id="KW-1000">Mitochondrion outer membrane</keyword>
<evidence type="ECO:0000256" key="1">
    <source>
        <dbReference type="ARBA" id="ARBA00004572"/>
    </source>
</evidence>
<dbReference type="InterPro" id="IPR003593">
    <property type="entry name" value="AAA+_ATPase"/>
</dbReference>
<gene>
    <name evidence="9" type="ORF">CITCOLO1_LOCUS2344</name>
</gene>
<keyword evidence="10" id="KW-1185">Reference proteome</keyword>
<evidence type="ECO:0000313" key="9">
    <source>
        <dbReference type="EMBL" id="CAK9310709.1"/>
    </source>
</evidence>
<protein>
    <recommendedName>
        <fullName evidence="8">AAA+ ATPase domain-containing protein</fullName>
    </recommendedName>
</protein>
<evidence type="ECO:0000256" key="6">
    <source>
        <dbReference type="ARBA" id="ARBA00049360"/>
    </source>
</evidence>
<evidence type="ECO:0000313" key="10">
    <source>
        <dbReference type="Proteomes" id="UP001642487"/>
    </source>
</evidence>
<dbReference type="SUPFAM" id="SSF52540">
    <property type="entry name" value="P-loop containing nucleoside triphosphate hydrolases"/>
    <property type="match status" value="2"/>
</dbReference>
<dbReference type="SMART" id="SM00382">
    <property type="entry name" value="AAA"/>
    <property type="match status" value="2"/>
</dbReference>
<feature type="domain" description="AAA+ ATPase" evidence="8">
    <location>
        <begin position="119"/>
        <end position="255"/>
    </location>
</feature>
<dbReference type="InterPro" id="IPR051701">
    <property type="entry name" value="Mito_OM_Translocase_MSP1"/>
</dbReference>
<name>A0ABP0XRB9_9ROSI</name>
<dbReference type="InterPro" id="IPR027417">
    <property type="entry name" value="P-loop_NTPase"/>
</dbReference>
<dbReference type="Pfam" id="PF00004">
    <property type="entry name" value="AAA"/>
    <property type="match status" value="2"/>
</dbReference>
<organism evidence="9 10">
    <name type="scientific">Citrullus colocynthis</name>
    <name type="common">colocynth</name>
    <dbReference type="NCBI Taxonomy" id="252529"/>
    <lineage>
        <taxon>Eukaryota</taxon>
        <taxon>Viridiplantae</taxon>
        <taxon>Streptophyta</taxon>
        <taxon>Embryophyta</taxon>
        <taxon>Tracheophyta</taxon>
        <taxon>Spermatophyta</taxon>
        <taxon>Magnoliopsida</taxon>
        <taxon>eudicotyledons</taxon>
        <taxon>Gunneridae</taxon>
        <taxon>Pentapetalae</taxon>
        <taxon>rosids</taxon>
        <taxon>fabids</taxon>
        <taxon>Cucurbitales</taxon>
        <taxon>Cucurbitaceae</taxon>
        <taxon>Benincaseae</taxon>
        <taxon>Citrullus</taxon>
    </lineage>
</organism>
<dbReference type="EMBL" id="OZ021744">
    <property type="protein sequence ID" value="CAK9310709.1"/>
    <property type="molecule type" value="Genomic_DNA"/>
</dbReference>
<dbReference type="CDD" id="cd19520">
    <property type="entry name" value="RecA-like_ATAD1"/>
    <property type="match status" value="1"/>
</dbReference>
<sequence>MGSGSSETRFVQELLLYAASAALSCLVLFAGLRHLDPNREASKKALEHKKEIAKRLGRPLIQTNPYEDVIACDVINPDHIDVEFNSIGGLESIKQALIELVILPLKRPELFSHGKLLGPQKGVLLYGPPGTGKTMLAKAIAKESGAVFINVRISNLMSKWFGDAQKLVAAVFSLAYKLQPAIIFIDEVDSFLGQRRTTDHEAMTNMKTEFMALWDGFTTDQNARVMVLAATNRPSELDEAILRRLPQAFEIGIPDRRERAEILKVILKGERVESNIDYDRVASLCEGYTGSDILELCKKAAYFPIRDLLDEEKKGKQSSEPRPLSQSDLEKVLATSTKTKVAASEYTGLSSNSSGWTGHREAGDYEVQAAISELSNNGWDRISALFGKSICILHKFGVNAKYLLREICCSKMGSKNCSRSKLKRLLCNYPGNTAVVSSMFFAIVFVLVLRFITKTSLVYMVVKGFQAITDYFHVYQYYRIPQFHENLQQNQLYLRVHTYLHSLPSLEDSNFANIFCGAKPSDIFLRLDCNETVHDSFLGAKLRWKIEMHKDHHRQNGQFSLVLKLRKDDKRRIFRQYFQHILSITEEIEQQKREIKMHINVDGSARRWTAVPFTHPATFGTVVMDADLKNKVKSDLEQFLKSKQYYHKLGRVWKRSFLLYGQPGTGKSSFVAAMAKFLQYDIYSIDMSKISSDSDMTILLLQTAPKSLILVEDLDRHLMKRSTATSLSGALNFMDGIASYCGEERVVVFTMSDKSGIDEAALRPGRVDVHLHFPACDFSAFKTLAISHLGLKDHKLFSQVEEVFQSGASMSPAEIGEIMIANRSSPSRALKSIITALQINGGDGDGRERNEFKWTAGGSKIHGEDGIESRRFFFKDNLSMKLYGLLRLGLRKNEESSDSHSMDKN</sequence>
<proteinExistence type="predicted"/>
<evidence type="ECO:0000256" key="7">
    <source>
        <dbReference type="SAM" id="Phobius"/>
    </source>
</evidence>
<reference evidence="9 10" key="1">
    <citation type="submission" date="2024-03" db="EMBL/GenBank/DDBJ databases">
        <authorList>
            <person name="Gkanogiannis A."/>
            <person name="Becerra Lopez-Lavalle L."/>
        </authorList>
    </citation>
    <scope>NUCLEOTIDE SEQUENCE [LARGE SCALE GENOMIC DNA]</scope>
</reference>
<keyword evidence="7" id="KW-0812">Transmembrane</keyword>
<dbReference type="Pfam" id="PF17862">
    <property type="entry name" value="AAA_lid_3"/>
    <property type="match status" value="1"/>
</dbReference>
<dbReference type="InterPro" id="IPR003959">
    <property type="entry name" value="ATPase_AAA_core"/>
</dbReference>
<evidence type="ECO:0000256" key="4">
    <source>
        <dbReference type="ARBA" id="ARBA00022840"/>
    </source>
</evidence>
<evidence type="ECO:0000259" key="8">
    <source>
        <dbReference type="SMART" id="SM00382"/>
    </source>
</evidence>
<dbReference type="InterPro" id="IPR058017">
    <property type="entry name" value="At3g28540-like_C"/>
</dbReference>
<keyword evidence="7" id="KW-0472">Membrane</keyword>